<evidence type="ECO:0000256" key="2">
    <source>
        <dbReference type="ARBA" id="ARBA00022737"/>
    </source>
</evidence>
<keyword evidence="2" id="KW-0677">Repeat</keyword>
<dbReference type="PANTHER" id="PTHR19325:SF560">
    <property type="entry name" value="SUSHI, VON WILLEBRAND FACTOR TYPE A, EGF AND PENTRAXIN DOMAIN-CONTAINING PROTEIN 1"/>
    <property type="match status" value="1"/>
</dbReference>
<keyword evidence="4" id="KW-0325">Glycoprotein</keyword>
<dbReference type="PANTHER" id="PTHR19325">
    <property type="entry name" value="COMPLEMENT COMPONENT-RELATED SUSHI DOMAIN-CONTAINING"/>
    <property type="match status" value="1"/>
</dbReference>
<accession>A0ABQ7SNL3</accession>
<dbReference type="PROSITE" id="PS50923">
    <property type="entry name" value="SUSHI"/>
    <property type="match status" value="1"/>
</dbReference>
<dbReference type="CDD" id="cd00033">
    <property type="entry name" value="CCP"/>
    <property type="match status" value="2"/>
</dbReference>
<dbReference type="EMBL" id="JAIPUX010005289">
    <property type="protein sequence ID" value="KAH0618910.1"/>
    <property type="molecule type" value="Genomic_DNA"/>
</dbReference>
<dbReference type="InterPro" id="IPR035976">
    <property type="entry name" value="Sushi/SCR/CCP_sf"/>
</dbReference>
<evidence type="ECO:0000256" key="5">
    <source>
        <dbReference type="PROSITE-ProRule" id="PRU00302"/>
    </source>
</evidence>
<evidence type="ECO:0000313" key="8">
    <source>
        <dbReference type="Proteomes" id="UP000826234"/>
    </source>
</evidence>
<dbReference type="Proteomes" id="UP000826234">
    <property type="component" value="Unassembled WGS sequence"/>
</dbReference>
<comment type="caution">
    <text evidence="5">Lacks conserved residue(s) required for the propagation of feature annotation.</text>
</comment>
<keyword evidence="1 5" id="KW-0768">Sushi</keyword>
<evidence type="ECO:0000256" key="3">
    <source>
        <dbReference type="ARBA" id="ARBA00023157"/>
    </source>
</evidence>
<evidence type="ECO:0000256" key="4">
    <source>
        <dbReference type="ARBA" id="ARBA00023180"/>
    </source>
</evidence>
<name>A0ABQ7SNL3_PHRPL</name>
<sequence length="131" mass="14880">MAPKGDCGPPPKLNNAIPYNKLHEESFLPMQSVNYKCLDGFYNIYGKLDIVTCLPDSQWSPIEEFCERICVNPPRSRFARMKSEDIMPFYPAESKVSFICRPGYNTIPGINSVITCLKNYTWTALPVFCEG</sequence>
<dbReference type="Gene3D" id="2.10.70.10">
    <property type="entry name" value="Complement Module, domain 1"/>
    <property type="match status" value="2"/>
</dbReference>
<evidence type="ECO:0000259" key="6">
    <source>
        <dbReference type="PROSITE" id="PS50923"/>
    </source>
</evidence>
<protein>
    <recommendedName>
        <fullName evidence="6">Sushi domain-containing protein</fullName>
    </recommendedName>
</protein>
<dbReference type="InterPro" id="IPR000436">
    <property type="entry name" value="Sushi_SCR_CCP_dom"/>
</dbReference>
<dbReference type="SMART" id="SM00032">
    <property type="entry name" value="CCP"/>
    <property type="match status" value="2"/>
</dbReference>
<comment type="caution">
    <text evidence="7">The sequence shown here is derived from an EMBL/GenBank/DDBJ whole genome shotgun (WGS) entry which is preliminary data.</text>
</comment>
<gene>
    <name evidence="7" type="ORF">JD844_018444</name>
</gene>
<reference evidence="7 8" key="1">
    <citation type="journal article" date="2022" name="Gigascience">
        <title>A chromosome-level genome assembly and annotation of the desert horned lizard, Phrynosoma platyrhinos, provides insight into chromosomal rearrangements among reptiles.</title>
        <authorList>
            <person name="Koochekian N."/>
            <person name="Ascanio A."/>
            <person name="Farleigh K."/>
            <person name="Card D.C."/>
            <person name="Schield D.R."/>
            <person name="Castoe T.A."/>
            <person name="Jezkova T."/>
        </authorList>
    </citation>
    <scope>NUCLEOTIDE SEQUENCE [LARGE SCALE GENOMIC DNA]</scope>
    <source>
        <strain evidence="7">NK-2021</strain>
    </source>
</reference>
<keyword evidence="3" id="KW-1015">Disulfide bond</keyword>
<organism evidence="7 8">
    <name type="scientific">Phrynosoma platyrhinos</name>
    <name type="common">Desert horned lizard</name>
    <dbReference type="NCBI Taxonomy" id="52577"/>
    <lineage>
        <taxon>Eukaryota</taxon>
        <taxon>Metazoa</taxon>
        <taxon>Chordata</taxon>
        <taxon>Craniata</taxon>
        <taxon>Vertebrata</taxon>
        <taxon>Euteleostomi</taxon>
        <taxon>Lepidosauria</taxon>
        <taxon>Squamata</taxon>
        <taxon>Bifurcata</taxon>
        <taxon>Unidentata</taxon>
        <taxon>Episquamata</taxon>
        <taxon>Toxicofera</taxon>
        <taxon>Iguania</taxon>
        <taxon>Phrynosomatidae</taxon>
        <taxon>Phrynosomatinae</taxon>
        <taxon>Phrynosoma</taxon>
    </lineage>
</organism>
<dbReference type="SUPFAM" id="SSF57535">
    <property type="entry name" value="Complement control module/SCR domain"/>
    <property type="match status" value="2"/>
</dbReference>
<proteinExistence type="predicted"/>
<dbReference type="Pfam" id="PF00084">
    <property type="entry name" value="Sushi"/>
    <property type="match status" value="2"/>
</dbReference>
<feature type="domain" description="Sushi" evidence="6">
    <location>
        <begin position="5"/>
        <end position="68"/>
    </location>
</feature>
<keyword evidence="8" id="KW-1185">Reference proteome</keyword>
<evidence type="ECO:0000313" key="7">
    <source>
        <dbReference type="EMBL" id="KAH0618910.1"/>
    </source>
</evidence>
<evidence type="ECO:0000256" key="1">
    <source>
        <dbReference type="ARBA" id="ARBA00022659"/>
    </source>
</evidence>
<dbReference type="InterPro" id="IPR050350">
    <property type="entry name" value="Compl-Cell_Adhes-Reg"/>
</dbReference>